<reference evidence="1 2" key="1">
    <citation type="journal article" date="2013" name="Pathog. Dis.">
        <title>Genome sequences of 65 Helicobacter pylori strains isolated from asymptomatic individuals and patients with gastric cancer, peptic ulcer disease, or gastritis.</title>
        <authorList>
            <person name="Blanchard T.G."/>
            <person name="Czinn S.J."/>
            <person name="Correa P."/>
            <person name="Nakazawa T."/>
            <person name="Keelan M."/>
            <person name="Morningstar L."/>
            <person name="Santana-Cruz I."/>
            <person name="Maroo A."/>
            <person name="McCracken C."/>
            <person name="Shefchek K."/>
            <person name="Daugherty S."/>
            <person name="Song Y."/>
            <person name="Fraser C.M."/>
            <person name="Fricke W.F."/>
        </authorList>
    </citation>
    <scope>NUCLEOTIDE SEQUENCE [LARGE SCALE GENOMIC DNA]</scope>
    <source>
        <strain evidence="1 2">R038b</strain>
    </source>
</reference>
<dbReference type="PATRIC" id="fig|1145115.3.peg.1526"/>
<dbReference type="AlphaFoldDB" id="K2KK98"/>
<accession>K2KK98</accession>
<organism evidence="1 2">
    <name type="scientific">Helicobacter pylori R038b</name>
    <dbReference type="NCBI Taxonomy" id="1145115"/>
    <lineage>
        <taxon>Bacteria</taxon>
        <taxon>Pseudomonadati</taxon>
        <taxon>Campylobacterota</taxon>
        <taxon>Epsilonproteobacteria</taxon>
        <taxon>Campylobacterales</taxon>
        <taxon>Helicobacteraceae</taxon>
        <taxon>Helicobacter</taxon>
    </lineage>
</organism>
<dbReference type="EMBL" id="AMOV01000013">
    <property type="protein sequence ID" value="EKE88328.1"/>
    <property type="molecule type" value="Genomic_DNA"/>
</dbReference>
<proteinExistence type="predicted"/>
<protein>
    <submittedName>
        <fullName evidence="1">Uncharacterized protein</fullName>
    </submittedName>
</protein>
<comment type="caution">
    <text evidence="1">The sequence shown here is derived from an EMBL/GenBank/DDBJ whole genome shotgun (WGS) entry which is preliminary data.</text>
</comment>
<name>K2KK98_HELPX</name>
<dbReference type="Proteomes" id="UP000006766">
    <property type="component" value="Unassembled WGS sequence"/>
</dbReference>
<sequence>MCFKCDLKSKNILNDKEIKKFLKNRSKTHSFKRIGVF</sequence>
<evidence type="ECO:0000313" key="1">
    <source>
        <dbReference type="EMBL" id="EKE88328.1"/>
    </source>
</evidence>
<evidence type="ECO:0000313" key="2">
    <source>
        <dbReference type="Proteomes" id="UP000006766"/>
    </source>
</evidence>
<gene>
    <name evidence="1" type="ORF">OUM_1576</name>
</gene>